<dbReference type="InterPro" id="IPR043504">
    <property type="entry name" value="Peptidase_S1_PA_chymotrypsin"/>
</dbReference>
<organism evidence="7 8">
    <name type="scientific">Caulobacter mirabilis</name>
    <dbReference type="NCBI Taxonomy" id="69666"/>
    <lineage>
        <taxon>Bacteria</taxon>
        <taxon>Pseudomonadati</taxon>
        <taxon>Pseudomonadota</taxon>
        <taxon>Alphaproteobacteria</taxon>
        <taxon>Caulobacterales</taxon>
        <taxon>Caulobacteraceae</taxon>
        <taxon>Caulobacter</taxon>
    </lineage>
</organism>
<evidence type="ECO:0000256" key="5">
    <source>
        <dbReference type="ARBA" id="ARBA00022801"/>
    </source>
</evidence>
<dbReference type="KEGG" id="cmb:CSW64_07885"/>
<dbReference type="Proteomes" id="UP000228945">
    <property type="component" value="Chromosome"/>
</dbReference>
<keyword evidence="2 6" id="KW-0031">Aminopeptidase</keyword>
<evidence type="ECO:0000313" key="7">
    <source>
        <dbReference type="EMBL" id="ATQ44927.1"/>
    </source>
</evidence>
<dbReference type="EMBL" id="CP024201">
    <property type="protein sequence ID" value="ATQ44927.1"/>
    <property type="molecule type" value="Genomic_DNA"/>
</dbReference>
<sequence>MWTYENFPSAKVQATYGVKIDKPWLDHMRAASVRLPGCSASVVSKDGLVLTNNHCVVDCLVELSSPEKDHMKDGFLTATRAEERQCPGMTAEILVGTFDVTDQIRAATDGKTGQDYATARSAAIAAAEQANCKGEAGFRCQTIPLYRGGQYVVYRYQRYTDVRMVFAPEFAAAFFGGDPDNFNFPRYDIDAAFLRLYDKGQVVKTPTFLKWNASAPKAGEPTFVSGNPGSTERLLTVSQLETYRDLTIPAAQLQRSELRGRLIEYGRRDGEAKRLVADPIFSLENSYKVFFGRQFTLNDAAFLDMKRREEAELRAKVAADPKLAAEIGDPWGEIDAAQKAYADSFLAYRQLESDAGRGSQLFAWARTLVRAAAERPKASGERLSEFADSRLAGVERGLTTAKKVELPLEQINLEHWLLKSREYLAADPEAQAAVLGRESPEGLAARLVKSKLADPAVRKALWDGGAEAIKASDDPMIQFVLKLDPAARGVRTVWEAKVSGPTDRAAERIAKARFAAYGDSVYPDATFTLRLSYGKVAGWTHRGRTVEPFTTLGGAFERATGEEPYALPKSWLDAKAGLKLDTVYDFVTTNDIIGGNSGSPVVNAKGEVIGAAFDGNIHSLGGAYGYDGAINRTVVVSTAGVTEALKTIYRRDALVKELTGK</sequence>
<dbReference type="InterPro" id="IPR009003">
    <property type="entry name" value="Peptidase_S1_PA"/>
</dbReference>
<dbReference type="GO" id="GO:0006508">
    <property type="term" value="P:proteolysis"/>
    <property type="evidence" value="ECO:0007669"/>
    <property type="project" value="UniProtKB-KW"/>
</dbReference>
<evidence type="ECO:0000256" key="1">
    <source>
        <dbReference type="ARBA" id="ARBA00010491"/>
    </source>
</evidence>
<accession>A0A2D2B3U9</accession>
<dbReference type="InterPro" id="IPR019500">
    <property type="entry name" value="Pep_S46"/>
</dbReference>
<comment type="similarity">
    <text evidence="1 6">Belongs to the peptidase S46 family.</text>
</comment>
<dbReference type="EC" id="3.4.14.-" evidence="6"/>
<keyword evidence="4" id="KW-0732">Signal</keyword>
<gene>
    <name evidence="7" type="ORF">CSW64_07885</name>
</gene>
<keyword evidence="8" id="KW-1185">Reference proteome</keyword>
<dbReference type="PANTHER" id="PTHR38469:SF1">
    <property type="entry name" value="PERIPLASMIC PEPTIDASE SUBFAMILY S1B"/>
    <property type="match status" value="1"/>
</dbReference>
<evidence type="ECO:0000256" key="4">
    <source>
        <dbReference type="ARBA" id="ARBA00022729"/>
    </source>
</evidence>
<dbReference type="AlphaFoldDB" id="A0A2D2B3U9"/>
<evidence type="ECO:0000256" key="2">
    <source>
        <dbReference type="ARBA" id="ARBA00022438"/>
    </source>
</evidence>
<keyword evidence="5 6" id="KW-0378">Hydrolase</keyword>
<dbReference type="OrthoDB" id="9805367at2"/>
<dbReference type="Gene3D" id="2.40.10.10">
    <property type="entry name" value="Trypsin-like serine proteases"/>
    <property type="match status" value="1"/>
</dbReference>
<proteinExistence type="inferred from homology"/>
<reference evidence="7 8" key="1">
    <citation type="submission" date="2017-10" db="EMBL/GenBank/DDBJ databases">
        <title>Genome sequence of Caulobacter mirabilis FWC38.</title>
        <authorList>
            <person name="Fiebig A."/>
            <person name="Crosson S."/>
        </authorList>
    </citation>
    <scope>NUCLEOTIDE SEQUENCE [LARGE SCALE GENOMIC DNA]</scope>
    <source>
        <strain evidence="7 8">FWC 38</strain>
    </source>
</reference>
<dbReference type="Pfam" id="PF10459">
    <property type="entry name" value="Peptidase_S46"/>
    <property type="match status" value="1"/>
</dbReference>
<evidence type="ECO:0000313" key="8">
    <source>
        <dbReference type="Proteomes" id="UP000228945"/>
    </source>
</evidence>
<dbReference type="PANTHER" id="PTHR38469">
    <property type="entry name" value="PERIPLASMIC PEPTIDASE SUBFAMILY S1B"/>
    <property type="match status" value="1"/>
</dbReference>
<dbReference type="GO" id="GO:0043171">
    <property type="term" value="P:peptide catabolic process"/>
    <property type="evidence" value="ECO:0007669"/>
    <property type="project" value="UniProtKB-UniRule"/>
</dbReference>
<evidence type="ECO:0000256" key="3">
    <source>
        <dbReference type="ARBA" id="ARBA00022670"/>
    </source>
</evidence>
<dbReference type="GO" id="GO:0008239">
    <property type="term" value="F:dipeptidyl-peptidase activity"/>
    <property type="evidence" value="ECO:0007669"/>
    <property type="project" value="UniProtKB-UniRule"/>
</dbReference>
<protein>
    <recommendedName>
        <fullName evidence="6">Dipeptidyl-peptidase</fullName>
        <ecNumber evidence="6">3.4.14.-</ecNumber>
    </recommendedName>
</protein>
<comment type="function">
    <text evidence="6">Catalyzes the removal of dipeptides from the N-terminus of oligopeptides.</text>
</comment>
<dbReference type="GO" id="GO:0070009">
    <property type="term" value="F:serine-type aminopeptidase activity"/>
    <property type="evidence" value="ECO:0007669"/>
    <property type="project" value="UniProtKB-UniRule"/>
</dbReference>
<keyword evidence="6" id="KW-0720">Serine protease</keyword>
<dbReference type="SUPFAM" id="SSF50494">
    <property type="entry name" value="Trypsin-like serine proteases"/>
    <property type="match status" value="1"/>
</dbReference>
<keyword evidence="3 6" id="KW-0645">Protease</keyword>
<evidence type="ECO:0000256" key="6">
    <source>
        <dbReference type="RuleBase" id="RU366067"/>
    </source>
</evidence>
<name>A0A2D2B3U9_9CAUL</name>